<feature type="compositionally biased region" description="Low complexity" evidence="8">
    <location>
        <begin position="1"/>
        <end position="18"/>
    </location>
</feature>
<feature type="binding site" evidence="6">
    <location>
        <position position="256"/>
    </location>
    <ligand>
        <name>FAD</name>
        <dbReference type="ChEBI" id="CHEBI:57692"/>
    </ligand>
</feature>
<proteinExistence type="inferred from homology"/>
<dbReference type="Pfam" id="PF00732">
    <property type="entry name" value="GMC_oxred_N"/>
    <property type="match status" value="1"/>
</dbReference>
<dbReference type="Gene3D" id="3.50.50.60">
    <property type="entry name" value="FAD/NAD(P)-binding domain"/>
    <property type="match status" value="1"/>
</dbReference>
<dbReference type="Gene3D" id="3.30.560.10">
    <property type="entry name" value="Glucose Oxidase, domain 3"/>
    <property type="match status" value="1"/>
</dbReference>
<dbReference type="SUPFAM" id="SSF54373">
    <property type="entry name" value="FAD-linked reductases, C-terminal domain"/>
    <property type="match status" value="1"/>
</dbReference>
<comment type="cofactor">
    <cofactor evidence="1 6">
        <name>FAD</name>
        <dbReference type="ChEBI" id="CHEBI:57692"/>
    </cofactor>
</comment>
<evidence type="ECO:0000256" key="3">
    <source>
        <dbReference type="ARBA" id="ARBA00022630"/>
    </source>
</evidence>
<dbReference type="OrthoDB" id="269227at2759"/>
<organism evidence="10 11">
    <name type="scientific">Pseudozyma hubeiensis (strain SY62)</name>
    <name type="common">Yeast</name>
    <dbReference type="NCBI Taxonomy" id="1305764"/>
    <lineage>
        <taxon>Eukaryota</taxon>
        <taxon>Fungi</taxon>
        <taxon>Dikarya</taxon>
        <taxon>Basidiomycota</taxon>
        <taxon>Ustilaginomycotina</taxon>
        <taxon>Ustilaginomycetes</taxon>
        <taxon>Ustilaginales</taxon>
        <taxon>Ustilaginaceae</taxon>
        <taxon>Pseudozyma</taxon>
    </lineage>
</organism>
<gene>
    <name evidence="10" type="ORF">PHSY_000744</name>
</gene>
<feature type="region of interest" description="Disordered" evidence="8">
    <location>
        <begin position="1"/>
        <end position="20"/>
    </location>
</feature>
<dbReference type="STRING" id="1305764.R9NX88"/>
<dbReference type="InterPro" id="IPR007867">
    <property type="entry name" value="GMC_OxRtase_C"/>
</dbReference>
<keyword evidence="3 7" id="KW-0285">Flavoprotein</keyword>
<dbReference type="RefSeq" id="XP_012186768.1">
    <property type="nucleotide sequence ID" value="XM_012331378.1"/>
</dbReference>
<evidence type="ECO:0000313" key="10">
    <source>
        <dbReference type="EMBL" id="GAC93181.1"/>
    </source>
</evidence>
<dbReference type="InterPro" id="IPR000172">
    <property type="entry name" value="GMC_OxRdtase_N"/>
</dbReference>
<dbReference type="Pfam" id="PF05199">
    <property type="entry name" value="GMC_oxred_C"/>
    <property type="match status" value="1"/>
</dbReference>
<dbReference type="PANTHER" id="PTHR11552">
    <property type="entry name" value="GLUCOSE-METHANOL-CHOLINE GMC OXIDOREDUCTASE"/>
    <property type="match status" value="1"/>
</dbReference>
<evidence type="ECO:0000313" key="11">
    <source>
        <dbReference type="Proteomes" id="UP000014071"/>
    </source>
</evidence>
<keyword evidence="4 6" id="KW-0274">FAD</keyword>
<dbReference type="PIRSF" id="PIRSF000137">
    <property type="entry name" value="Alcohol_oxidase"/>
    <property type="match status" value="1"/>
</dbReference>
<evidence type="ECO:0000256" key="5">
    <source>
        <dbReference type="PIRSR" id="PIRSR000137-1"/>
    </source>
</evidence>
<dbReference type="HOGENOM" id="CLU_002865_7_2_1"/>
<accession>R9NX88</accession>
<evidence type="ECO:0000256" key="7">
    <source>
        <dbReference type="RuleBase" id="RU003968"/>
    </source>
</evidence>
<evidence type="ECO:0000256" key="4">
    <source>
        <dbReference type="ARBA" id="ARBA00022827"/>
    </source>
</evidence>
<dbReference type="GeneID" id="24106047"/>
<sequence length="611" mass="65351">MIPFLSSSKSNPTSSPGSYATRVDDAATIPDNANHYDFVIVGGGTAGCVLASRLTEDPSISVLVLEAGPTNNVLPAKAPLLFNKLFKTERDWDYTTVPQPKVANRELYWPRGRMLGGSSSMNAMIYHHGSYSDFDEWAEKLGCKGWSYADLAPYFRKSEGCVPKNGFDAKDRGTTGPWKTGHSFFSDMGKDGFLKACEQVGIPFSPDINTPRGTEGITNTMTFIDQKGLRSSAATAYLTPDVLARSNLTVALAATVTRIVFDKSAGTPRATGVVLQTTTGGSLYAVGATRKVVLAAGSINTPQILMLNGIGPSSSLKALSIPTVRVNEHVGAHLKDHFCTSGLLLKAKPGYTFDYLNTTIKAVPALVRWLSFGTGPISSNIAEAAAFIRSNDERLPTGSSAASARYHGSQGVGPDLEIIGAPVAYIDHGFTPAPPGVDIFSLVPIGLRPQSEGFVSIKSKDPFEKAVVDPRYWSDADDNDRKVLLAGLRVCIAITHAEALQPFLEPVEPSNDPDNMFWPWCAPKDAVISDEDLLNWMSRTAFTLYHPVGTARMSAKADDGVVDLDLNVYGVKGLAVCDASIFPQQISGHPTAPIIAIAEKAAELFAKSASI</sequence>
<protein>
    <submittedName>
        <fullName evidence="10">Aryl-alcohol oxidase</fullName>
    </submittedName>
</protein>
<comment type="similarity">
    <text evidence="2 7">Belongs to the GMC oxidoreductase family.</text>
</comment>
<dbReference type="GO" id="GO:0050660">
    <property type="term" value="F:flavin adenine dinucleotide binding"/>
    <property type="evidence" value="ECO:0007669"/>
    <property type="project" value="InterPro"/>
</dbReference>
<name>R9NX88_PSEHS</name>
<keyword evidence="11" id="KW-1185">Reference proteome</keyword>
<reference evidence="11" key="1">
    <citation type="journal article" date="2013" name="Genome Announc.">
        <title>Draft genome sequence of the basidiomycetous yeast-like fungus Pseudozyma hubeiensis SY62, which produces an abundant amount of the biosurfactant mannosylerythritol lipids.</title>
        <authorList>
            <person name="Konishi M."/>
            <person name="Hatada Y."/>
            <person name="Horiuchi J."/>
        </authorList>
    </citation>
    <scope>NUCLEOTIDE SEQUENCE [LARGE SCALE GENOMIC DNA]</scope>
    <source>
        <strain evidence="11">SY62</strain>
    </source>
</reference>
<dbReference type="eggNOG" id="KOG1238">
    <property type="taxonomic scope" value="Eukaryota"/>
</dbReference>
<feature type="active site" description="Proton acceptor" evidence="5">
    <location>
        <position position="589"/>
    </location>
</feature>
<dbReference type="Proteomes" id="UP000014071">
    <property type="component" value="Unassembled WGS sequence"/>
</dbReference>
<dbReference type="InterPro" id="IPR036188">
    <property type="entry name" value="FAD/NAD-bd_sf"/>
</dbReference>
<dbReference type="PANTHER" id="PTHR11552:SF147">
    <property type="entry name" value="CHOLINE DEHYDROGENASE, MITOCHONDRIAL"/>
    <property type="match status" value="1"/>
</dbReference>
<dbReference type="EMBL" id="DF238773">
    <property type="protein sequence ID" value="GAC93181.1"/>
    <property type="molecule type" value="Genomic_DNA"/>
</dbReference>
<evidence type="ECO:0000256" key="1">
    <source>
        <dbReference type="ARBA" id="ARBA00001974"/>
    </source>
</evidence>
<dbReference type="SUPFAM" id="SSF51905">
    <property type="entry name" value="FAD/NAD(P)-binding domain"/>
    <property type="match status" value="1"/>
</dbReference>
<dbReference type="InterPro" id="IPR012132">
    <property type="entry name" value="GMC_OxRdtase"/>
</dbReference>
<dbReference type="GO" id="GO:0016614">
    <property type="term" value="F:oxidoreductase activity, acting on CH-OH group of donors"/>
    <property type="evidence" value="ECO:0007669"/>
    <property type="project" value="InterPro"/>
</dbReference>
<dbReference type="AlphaFoldDB" id="R9NX88"/>
<feature type="domain" description="Glucose-methanol-choline oxidoreductase N-terminal" evidence="9">
    <location>
        <begin position="112"/>
        <end position="135"/>
    </location>
</feature>
<evidence type="ECO:0000259" key="9">
    <source>
        <dbReference type="PROSITE" id="PS00623"/>
    </source>
</evidence>
<feature type="active site" description="Proton donor" evidence="5">
    <location>
        <position position="546"/>
    </location>
</feature>
<evidence type="ECO:0000256" key="8">
    <source>
        <dbReference type="SAM" id="MobiDB-lite"/>
    </source>
</evidence>
<evidence type="ECO:0000256" key="6">
    <source>
        <dbReference type="PIRSR" id="PIRSR000137-2"/>
    </source>
</evidence>
<evidence type="ECO:0000256" key="2">
    <source>
        <dbReference type="ARBA" id="ARBA00010790"/>
    </source>
</evidence>
<dbReference type="PROSITE" id="PS00623">
    <property type="entry name" value="GMC_OXRED_1"/>
    <property type="match status" value="1"/>
</dbReference>